<dbReference type="GO" id="GO:0032259">
    <property type="term" value="P:methylation"/>
    <property type="evidence" value="ECO:0007669"/>
    <property type="project" value="UniProtKB-KW"/>
</dbReference>
<dbReference type="SUPFAM" id="SSF53335">
    <property type="entry name" value="S-adenosyl-L-methionine-dependent methyltransferases"/>
    <property type="match status" value="1"/>
</dbReference>
<dbReference type="Pfam" id="PF17827">
    <property type="entry name" value="PrmC_N"/>
    <property type="match status" value="1"/>
</dbReference>
<evidence type="ECO:0000259" key="5">
    <source>
        <dbReference type="Pfam" id="PF17827"/>
    </source>
</evidence>
<feature type="domain" description="Methyltransferase" evidence="4">
    <location>
        <begin position="114"/>
        <end position="274"/>
    </location>
</feature>
<dbReference type="GO" id="GO:0003676">
    <property type="term" value="F:nucleic acid binding"/>
    <property type="evidence" value="ECO:0007669"/>
    <property type="project" value="InterPro"/>
</dbReference>
<dbReference type="AlphaFoldDB" id="X1ATV9"/>
<name>X1ATV9_9ZZZZ</name>
<protein>
    <submittedName>
        <fullName evidence="6">Uncharacterized protein</fullName>
    </submittedName>
</protein>
<sequence>VKSVLEWAINYFKNKNIPQPRLSAELLLSSALNLNRINLYLNYNRILNQQELGIYKKYILKRLEHVPIQYILKEAYFRKIKLYVERGVLIPRPETELIVEMAFQLLKGNLDRGKINILEIGTGSGAIAVSIAYEIGNELKISDSSWQIIATENNTDVLEIAEKNAKSILDSSKFENIKFIECDLVPEKDSDFFKQYKKKINLIISNPPYISEEDYGNLPREVKEYEPKSALLAGKTGLEVYEKILSKIKSYLSPDLCYILFEIDSKVSIPLKEMSEDIISPKAIIVEKDHNQRDRILIIET</sequence>
<comment type="caution">
    <text evidence="6">The sequence shown here is derived from an EMBL/GenBank/DDBJ whole genome shotgun (WGS) entry which is preliminary data.</text>
</comment>
<dbReference type="InterPro" id="IPR002052">
    <property type="entry name" value="DNA_methylase_N6_adenine_CS"/>
</dbReference>
<organism evidence="6">
    <name type="scientific">marine sediment metagenome</name>
    <dbReference type="NCBI Taxonomy" id="412755"/>
    <lineage>
        <taxon>unclassified sequences</taxon>
        <taxon>metagenomes</taxon>
        <taxon>ecological metagenomes</taxon>
    </lineage>
</organism>
<evidence type="ECO:0000313" key="6">
    <source>
        <dbReference type="EMBL" id="GAG72712.1"/>
    </source>
</evidence>
<evidence type="ECO:0000256" key="3">
    <source>
        <dbReference type="ARBA" id="ARBA00022691"/>
    </source>
</evidence>
<feature type="non-terminal residue" evidence="6">
    <location>
        <position position="1"/>
    </location>
</feature>
<gene>
    <name evidence="6" type="ORF">S01H4_08992</name>
</gene>
<dbReference type="PANTHER" id="PTHR18895:SF74">
    <property type="entry name" value="MTRF1L RELEASE FACTOR GLUTAMINE METHYLTRANSFERASE"/>
    <property type="match status" value="1"/>
</dbReference>
<dbReference type="Pfam" id="PF13847">
    <property type="entry name" value="Methyltransf_31"/>
    <property type="match status" value="1"/>
</dbReference>
<reference evidence="6" key="1">
    <citation type="journal article" date="2014" name="Front. Microbiol.">
        <title>High frequency of phylogenetically diverse reductive dehalogenase-homologous genes in deep subseafloor sedimentary metagenomes.</title>
        <authorList>
            <person name="Kawai M."/>
            <person name="Futagami T."/>
            <person name="Toyoda A."/>
            <person name="Takaki Y."/>
            <person name="Nishi S."/>
            <person name="Hori S."/>
            <person name="Arai W."/>
            <person name="Tsubouchi T."/>
            <person name="Morono Y."/>
            <person name="Uchiyama I."/>
            <person name="Ito T."/>
            <person name="Fujiyama A."/>
            <person name="Inagaki F."/>
            <person name="Takami H."/>
        </authorList>
    </citation>
    <scope>NUCLEOTIDE SEQUENCE</scope>
    <source>
        <strain evidence="6">Expedition CK06-06</strain>
    </source>
</reference>
<dbReference type="PROSITE" id="PS00092">
    <property type="entry name" value="N6_MTASE"/>
    <property type="match status" value="1"/>
</dbReference>
<feature type="domain" description="Release factor glutamine methyltransferase N-terminal" evidence="5">
    <location>
        <begin position="4"/>
        <end position="72"/>
    </location>
</feature>
<dbReference type="InterPro" id="IPR050320">
    <property type="entry name" value="N5-glutamine_MTase"/>
</dbReference>
<keyword evidence="3" id="KW-0949">S-adenosyl-L-methionine</keyword>
<proteinExistence type="predicted"/>
<keyword evidence="2" id="KW-0808">Transferase</keyword>
<dbReference type="InterPro" id="IPR019874">
    <property type="entry name" value="RF_methyltr_PrmC"/>
</dbReference>
<dbReference type="InterPro" id="IPR025714">
    <property type="entry name" value="Methyltranfer_dom"/>
</dbReference>
<evidence type="ECO:0000259" key="4">
    <source>
        <dbReference type="Pfam" id="PF13847"/>
    </source>
</evidence>
<dbReference type="EMBL" id="BART01003175">
    <property type="protein sequence ID" value="GAG72712.1"/>
    <property type="molecule type" value="Genomic_DNA"/>
</dbReference>
<dbReference type="NCBIfam" id="TIGR03534">
    <property type="entry name" value="RF_mod_PrmC"/>
    <property type="match status" value="1"/>
</dbReference>
<dbReference type="Gene3D" id="1.10.8.10">
    <property type="entry name" value="DNA helicase RuvA subunit, C-terminal domain"/>
    <property type="match status" value="1"/>
</dbReference>
<accession>X1ATV9</accession>
<dbReference type="InterPro" id="IPR029063">
    <property type="entry name" value="SAM-dependent_MTases_sf"/>
</dbReference>
<dbReference type="Gene3D" id="3.40.50.150">
    <property type="entry name" value="Vaccinia Virus protein VP39"/>
    <property type="match status" value="1"/>
</dbReference>
<dbReference type="NCBIfam" id="TIGR00536">
    <property type="entry name" value="hemK_fam"/>
    <property type="match status" value="1"/>
</dbReference>
<dbReference type="InterPro" id="IPR004556">
    <property type="entry name" value="HemK-like"/>
</dbReference>
<dbReference type="PANTHER" id="PTHR18895">
    <property type="entry name" value="HEMK METHYLTRANSFERASE"/>
    <property type="match status" value="1"/>
</dbReference>
<keyword evidence="1" id="KW-0489">Methyltransferase</keyword>
<dbReference type="InterPro" id="IPR040758">
    <property type="entry name" value="PrmC_N"/>
</dbReference>
<evidence type="ECO:0000256" key="1">
    <source>
        <dbReference type="ARBA" id="ARBA00022603"/>
    </source>
</evidence>
<dbReference type="CDD" id="cd02440">
    <property type="entry name" value="AdoMet_MTases"/>
    <property type="match status" value="1"/>
</dbReference>
<dbReference type="GO" id="GO:0008276">
    <property type="term" value="F:protein methyltransferase activity"/>
    <property type="evidence" value="ECO:0007669"/>
    <property type="project" value="InterPro"/>
</dbReference>
<evidence type="ECO:0000256" key="2">
    <source>
        <dbReference type="ARBA" id="ARBA00022679"/>
    </source>
</evidence>